<organism evidence="1 2">
    <name type="scientific">Rhizophagus irregularis (strain DAOM 197198w)</name>
    <name type="common">Glomus intraradices</name>
    <dbReference type="NCBI Taxonomy" id="1432141"/>
    <lineage>
        <taxon>Eukaryota</taxon>
        <taxon>Fungi</taxon>
        <taxon>Fungi incertae sedis</taxon>
        <taxon>Mucoromycota</taxon>
        <taxon>Glomeromycotina</taxon>
        <taxon>Glomeromycetes</taxon>
        <taxon>Glomerales</taxon>
        <taxon>Glomeraceae</taxon>
        <taxon>Rhizophagus</taxon>
    </lineage>
</organism>
<gene>
    <name evidence="1" type="ORF">RirG_056980</name>
</gene>
<dbReference type="AlphaFoldDB" id="A0A015JW86"/>
<reference evidence="1 2" key="1">
    <citation type="submission" date="2014-02" db="EMBL/GenBank/DDBJ databases">
        <title>Single nucleus genome sequencing reveals high similarity among nuclei of an endomycorrhizal fungus.</title>
        <authorList>
            <person name="Lin K."/>
            <person name="Geurts R."/>
            <person name="Zhang Z."/>
            <person name="Limpens E."/>
            <person name="Saunders D.G."/>
            <person name="Mu D."/>
            <person name="Pang E."/>
            <person name="Cao H."/>
            <person name="Cha H."/>
            <person name="Lin T."/>
            <person name="Zhou Q."/>
            <person name="Shang Y."/>
            <person name="Li Y."/>
            <person name="Ivanov S."/>
            <person name="Sharma T."/>
            <person name="Velzen R.V."/>
            <person name="Ruijter N.D."/>
            <person name="Aanen D.K."/>
            <person name="Win J."/>
            <person name="Kamoun S."/>
            <person name="Bisseling T."/>
            <person name="Huang S."/>
        </authorList>
    </citation>
    <scope>NUCLEOTIDE SEQUENCE [LARGE SCALE GENOMIC DNA]</scope>
    <source>
        <strain evidence="2">DAOM197198w</strain>
    </source>
</reference>
<comment type="caution">
    <text evidence="1">The sequence shown here is derived from an EMBL/GenBank/DDBJ whole genome shotgun (WGS) entry which is preliminary data.</text>
</comment>
<evidence type="ECO:0000313" key="2">
    <source>
        <dbReference type="Proteomes" id="UP000022910"/>
    </source>
</evidence>
<protein>
    <recommendedName>
        <fullName evidence="3">F-box domain-containing protein</fullName>
    </recommendedName>
</protein>
<evidence type="ECO:0008006" key="3">
    <source>
        <dbReference type="Google" id="ProtNLM"/>
    </source>
</evidence>
<keyword evidence="2" id="KW-1185">Reference proteome</keyword>
<accession>A0A015JW86</accession>
<dbReference type="OrthoDB" id="2305901at2759"/>
<proteinExistence type="predicted"/>
<dbReference type="HOGENOM" id="CLU_028913_2_1_1"/>
<sequence length="588" mass="69735">MASSKILLGYMPELLNDIIQYLQDDYRTLHSCILINKLWCRLAIPFLWKNPFSIKYPKNYCYIDVYLHNLSEDDKTKLNEYGIKISVFSSNTLFNYSSFFKCLKTCDFKSSIEDWMSIKNEYLYQPYKKNSGKTPIINDHFSGFYSKETKTRDHFFEKFFIGQSSQQQLLRLIYTSLIERFVKNEANLHTFEFNGNYYENIILEIILQNPKFIHNIRNLFITFISNNEVTALLKLLLSNHNSISKFHFQFQQINNNIKINELIKNYSSQVINSQHNLKKLIFEDCDTSTNVTHLNHLLLSLKDSNCLNTLETIIFYKINFEKITSLKEVFEQLNVLESIHIIYCSFKIHRFVQQIIHITKPFKLKSLFVGERIIERNYYSENYDITLIINSMQLLFQKSGKYLENIGLFYSIDFKYAELKELKEKSLELIKNYCKNVKHFNSDVFSIQSAHLVLNSIKNFKQNLNYLTIESRNNEFSSIILLNLGQILPCSLEYLCLDFYNAYSSIDLEVFLKNLKNTFIEKLILSISSWSDDILRCIKKYIMKKKRVKYLAINVTEQVLANEAKEFKLYNIEFTSMCKIYNYLPDLL</sequence>
<dbReference type="Proteomes" id="UP000022910">
    <property type="component" value="Unassembled WGS sequence"/>
</dbReference>
<evidence type="ECO:0000313" key="1">
    <source>
        <dbReference type="EMBL" id="EXX73812.1"/>
    </source>
</evidence>
<dbReference type="EMBL" id="JEMT01013643">
    <property type="protein sequence ID" value="EXX73812.1"/>
    <property type="molecule type" value="Genomic_DNA"/>
</dbReference>
<name>A0A015JW86_RHIIW</name>